<organism evidence="1 2">
    <name type="scientific">Aspergillus cavernicola</name>
    <dbReference type="NCBI Taxonomy" id="176166"/>
    <lineage>
        <taxon>Eukaryota</taxon>
        <taxon>Fungi</taxon>
        <taxon>Dikarya</taxon>
        <taxon>Ascomycota</taxon>
        <taxon>Pezizomycotina</taxon>
        <taxon>Eurotiomycetes</taxon>
        <taxon>Eurotiomycetidae</taxon>
        <taxon>Eurotiales</taxon>
        <taxon>Aspergillaceae</taxon>
        <taxon>Aspergillus</taxon>
        <taxon>Aspergillus subgen. Nidulantes</taxon>
    </lineage>
</organism>
<gene>
    <name evidence="1" type="ORF">BDW59DRAFT_167034</name>
</gene>
<dbReference type="EMBL" id="JBFXLS010000120">
    <property type="protein sequence ID" value="KAL2814844.1"/>
    <property type="molecule type" value="Genomic_DNA"/>
</dbReference>
<comment type="caution">
    <text evidence="1">The sequence shown here is derived from an EMBL/GenBank/DDBJ whole genome shotgun (WGS) entry which is preliminary data.</text>
</comment>
<dbReference type="Gene3D" id="2.100.10.30">
    <property type="entry name" value="Jacalin-like lectin domain"/>
    <property type="match status" value="1"/>
</dbReference>
<dbReference type="Proteomes" id="UP001610335">
    <property type="component" value="Unassembled WGS sequence"/>
</dbReference>
<name>A0ABR4HI67_9EURO</name>
<keyword evidence="2" id="KW-1185">Reference proteome</keyword>
<reference evidence="1 2" key="1">
    <citation type="submission" date="2024-07" db="EMBL/GenBank/DDBJ databases">
        <title>Section-level genome sequencing and comparative genomics of Aspergillus sections Usti and Cavernicolus.</title>
        <authorList>
            <consortium name="Lawrence Berkeley National Laboratory"/>
            <person name="Nybo J.L."/>
            <person name="Vesth T.C."/>
            <person name="Theobald S."/>
            <person name="Frisvad J.C."/>
            <person name="Larsen T.O."/>
            <person name="Kjaerboelling I."/>
            <person name="Rothschild-Mancinelli K."/>
            <person name="Lyhne E.K."/>
            <person name="Kogle M.E."/>
            <person name="Barry K."/>
            <person name="Clum A."/>
            <person name="Na H."/>
            <person name="Ledsgaard L."/>
            <person name="Lin J."/>
            <person name="Lipzen A."/>
            <person name="Kuo A."/>
            <person name="Riley R."/>
            <person name="Mondo S."/>
            <person name="LaButti K."/>
            <person name="Haridas S."/>
            <person name="Pangalinan J."/>
            <person name="Salamov A.A."/>
            <person name="Simmons B.A."/>
            <person name="Magnuson J.K."/>
            <person name="Chen J."/>
            <person name="Drula E."/>
            <person name="Henrissat B."/>
            <person name="Wiebenga A."/>
            <person name="Lubbers R.J."/>
            <person name="Gomes A.C."/>
            <person name="Makela M.R."/>
            <person name="Stajich J."/>
            <person name="Grigoriev I.V."/>
            <person name="Mortensen U.H."/>
            <person name="De vries R.P."/>
            <person name="Baker S.E."/>
            <person name="Andersen M.R."/>
        </authorList>
    </citation>
    <scope>NUCLEOTIDE SEQUENCE [LARGE SCALE GENOMIC DNA]</scope>
    <source>
        <strain evidence="1 2">CBS 600.67</strain>
    </source>
</reference>
<protein>
    <recommendedName>
        <fullName evidence="3">Fucose-specific lectin</fullName>
    </recommendedName>
</protein>
<proteinExistence type="predicted"/>
<sequence length="154" mass="17360">MNSIYQTKDHPIRNQFALSSLHLKNYPYTSNVRLLYPISNPNTVLSPIVKNTSEGGTGGTDFIITNGSHAVKEVRVWIAKGSGTWSDRDLVKAIKVTWEDGKKSAVKGNQSNTNGYIFYFNDNEKVSDMTIRTGDRVDKLIFNTTDSRIREGWE</sequence>
<evidence type="ECO:0008006" key="3">
    <source>
        <dbReference type="Google" id="ProtNLM"/>
    </source>
</evidence>
<evidence type="ECO:0000313" key="2">
    <source>
        <dbReference type="Proteomes" id="UP001610335"/>
    </source>
</evidence>
<dbReference type="InterPro" id="IPR036404">
    <property type="entry name" value="Jacalin-like_lectin_dom_sf"/>
</dbReference>
<evidence type="ECO:0000313" key="1">
    <source>
        <dbReference type="EMBL" id="KAL2814844.1"/>
    </source>
</evidence>
<accession>A0ABR4HI67</accession>
<dbReference type="SUPFAM" id="SSF51101">
    <property type="entry name" value="Mannose-binding lectins"/>
    <property type="match status" value="1"/>
</dbReference>